<proteinExistence type="predicted"/>
<dbReference type="EMBL" id="MAYW01000058">
    <property type="protein sequence ID" value="ODS32540.1"/>
    <property type="molecule type" value="Genomic_DNA"/>
</dbReference>
<comment type="caution">
    <text evidence="1">The sequence shown here is derived from an EMBL/GenBank/DDBJ whole genome shotgun (WGS) entry which is preliminary data.</text>
</comment>
<organism evidence="1 2">
    <name type="scientific">Candidatus Scalindua rubra</name>
    <dbReference type="NCBI Taxonomy" id="1872076"/>
    <lineage>
        <taxon>Bacteria</taxon>
        <taxon>Pseudomonadati</taxon>
        <taxon>Planctomycetota</taxon>
        <taxon>Candidatus Brocadiia</taxon>
        <taxon>Candidatus Brocadiales</taxon>
        <taxon>Candidatus Scalinduaceae</taxon>
        <taxon>Candidatus Scalindua</taxon>
    </lineage>
</organism>
<sequence>MSRIIRKKNDNRQMFCNIELDSKERILISVAQTGLKIFKMRFGTIPVKTVVDMSLEEMCDHFADPEHYGEPILDFIVDKILPFKSIKEIMETYPINK</sequence>
<dbReference type="AlphaFoldDB" id="A0A1E3XAB1"/>
<name>A0A1E3XAB1_9BACT</name>
<accession>A0A1E3XAB1</accession>
<reference evidence="1 2" key="1">
    <citation type="submission" date="2016-07" db="EMBL/GenBank/DDBJ databases">
        <title>Draft genome of Scalindua rubra, obtained from a brine-seawater interface in the Red Sea, sheds light on salt adaptation in anammox bacteria.</title>
        <authorList>
            <person name="Speth D.R."/>
            <person name="Lagkouvardos I."/>
            <person name="Wang Y."/>
            <person name="Qian P.-Y."/>
            <person name="Dutilh B.E."/>
            <person name="Jetten M.S."/>
        </authorList>
    </citation>
    <scope>NUCLEOTIDE SEQUENCE [LARGE SCALE GENOMIC DNA]</scope>
    <source>
        <strain evidence="1">BSI-1</strain>
    </source>
</reference>
<evidence type="ECO:0000313" key="2">
    <source>
        <dbReference type="Proteomes" id="UP000094056"/>
    </source>
</evidence>
<dbReference type="Proteomes" id="UP000094056">
    <property type="component" value="Unassembled WGS sequence"/>
</dbReference>
<evidence type="ECO:0000313" key="1">
    <source>
        <dbReference type="EMBL" id="ODS32540.1"/>
    </source>
</evidence>
<protein>
    <submittedName>
        <fullName evidence="1">Uncharacterized protein</fullName>
    </submittedName>
</protein>
<gene>
    <name evidence="1" type="ORF">SCARUB_02340</name>
</gene>